<gene>
    <name evidence="2" type="ORF">FCIRC_8369</name>
</gene>
<dbReference type="EMBL" id="JAAQPE010000274">
    <property type="protein sequence ID" value="KAF5672665.1"/>
    <property type="molecule type" value="Genomic_DNA"/>
</dbReference>
<protein>
    <submittedName>
        <fullName evidence="2">Heterokaryon incompatibility protein</fullName>
    </submittedName>
</protein>
<feature type="domain" description="Heterokaryon incompatibility" evidence="1">
    <location>
        <begin position="1"/>
        <end position="82"/>
    </location>
</feature>
<organism evidence="2 3">
    <name type="scientific">Fusarium circinatum</name>
    <name type="common">Pitch canker fungus</name>
    <name type="synonym">Gibberella circinata</name>
    <dbReference type="NCBI Taxonomy" id="48490"/>
    <lineage>
        <taxon>Eukaryota</taxon>
        <taxon>Fungi</taxon>
        <taxon>Dikarya</taxon>
        <taxon>Ascomycota</taxon>
        <taxon>Pezizomycotina</taxon>
        <taxon>Sordariomycetes</taxon>
        <taxon>Hypocreomycetidae</taxon>
        <taxon>Hypocreales</taxon>
        <taxon>Nectriaceae</taxon>
        <taxon>Fusarium</taxon>
        <taxon>Fusarium fujikuroi species complex</taxon>
    </lineage>
</organism>
<reference evidence="3" key="1">
    <citation type="journal article" date="2020" name="BMC Genomics">
        <title>Correction to: Identification and distribution of gene clusters required for synthesis of sphingolipid metabolism inhibitors in diverse species of the filamentous fungus Fusarium.</title>
        <authorList>
            <person name="Kim H.S."/>
            <person name="Lohmar J.M."/>
            <person name="Busman M."/>
            <person name="Brown D.W."/>
            <person name="Naumann T.A."/>
            <person name="Divon H.H."/>
            <person name="Lysoe E."/>
            <person name="Uhlig S."/>
            <person name="Proctor R.H."/>
        </authorList>
    </citation>
    <scope>NUCLEOTIDE SEQUENCE [LARGE SCALE GENOMIC DNA]</scope>
    <source>
        <strain evidence="3">NRRL 25331</strain>
    </source>
</reference>
<dbReference type="PANTHER" id="PTHR33112">
    <property type="entry name" value="DOMAIN PROTEIN, PUTATIVE-RELATED"/>
    <property type="match status" value="1"/>
</dbReference>
<reference evidence="2 3" key="2">
    <citation type="submission" date="2020-05" db="EMBL/GenBank/DDBJ databases">
        <title>Identification and distribution of gene clusters putatively required for synthesis of sphingolipid metabolism inhibitors in phylogenetically diverse species of the filamentous fungus Fusarium.</title>
        <authorList>
            <person name="Kim H.-S."/>
            <person name="Busman M."/>
            <person name="Brown D.W."/>
            <person name="Divon H."/>
            <person name="Uhlig S."/>
            <person name="Proctor R.H."/>
        </authorList>
    </citation>
    <scope>NUCLEOTIDE SEQUENCE [LARGE SCALE GENOMIC DNA]</scope>
    <source>
        <strain evidence="2 3">NRRL 25331</strain>
    </source>
</reference>
<dbReference type="InterPro" id="IPR010730">
    <property type="entry name" value="HET"/>
</dbReference>
<dbReference type="Pfam" id="PF06985">
    <property type="entry name" value="HET"/>
    <property type="match status" value="1"/>
</dbReference>
<evidence type="ECO:0000259" key="1">
    <source>
        <dbReference type="Pfam" id="PF06985"/>
    </source>
</evidence>
<accession>A0A8H5WVM6</accession>
<sequence length="492" mass="55736">MDRIYSGACMTIVAAAEYGMFSSLNSTIHTPETRHLTSVRCSDSDLKNPIKLAKAAKADRIQSYYETLCRSKWAQRAWTYQEHILSKRVVFFLGSQIFWQCECAVWDSSQLRPQQDGERSSEILSEVAPMRKLSVPTWPDFSIYADLVCPYNGRELSHKEDGLSAFLGVLNYLAPAFPQGFSFGLPRLYIDHALLWQPLRGTYRFAWSPESGGHRPSTPAARRPTLPSWAWCGWQCFIDPESFRPALNIGPDGHDKPSIESSWKLRNTVTWEHMASSEESAHDTLSIPNQISASVARVFFLPVATLGFQYASTMRRSAFYWAFANPVLVDNPLTSLSKVVVVRDTAGKFSSLIRITGDATCRPGKPIELIAISQGSVKGKCLRSCYEEKVLLRSTYADPRRFHAVYDRDGRWVGSEDKISREDGHNYRVVPEGEYEESLDLPEYADDQEYQFYNVLWVQRGENDVAYRAGCGRVLAEAWEKSDPENIRITLG</sequence>
<dbReference type="Proteomes" id="UP000572754">
    <property type="component" value="Unassembled WGS sequence"/>
</dbReference>
<keyword evidence="3" id="KW-1185">Reference proteome</keyword>
<proteinExistence type="predicted"/>
<comment type="caution">
    <text evidence="2">The sequence shown here is derived from an EMBL/GenBank/DDBJ whole genome shotgun (WGS) entry which is preliminary data.</text>
</comment>
<name>A0A8H5WVM6_FUSCI</name>
<dbReference type="AlphaFoldDB" id="A0A8H5WVM6"/>
<evidence type="ECO:0000313" key="2">
    <source>
        <dbReference type="EMBL" id="KAF5672665.1"/>
    </source>
</evidence>
<evidence type="ECO:0000313" key="3">
    <source>
        <dbReference type="Proteomes" id="UP000572754"/>
    </source>
</evidence>
<dbReference type="PANTHER" id="PTHR33112:SF1">
    <property type="entry name" value="HETEROKARYON INCOMPATIBILITY DOMAIN-CONTAINING PROTEIN"/>
    <property type="match status" value="1"/>
</dbReference>